<keyword evidence="2" id="KW-1133">Transmembrane helix</keyword>
<evidence type="ECO:0000259" key="4">
    <source>
        <dbReference type="SMART" id="SM01215"/>
    </source>
</evidence>
<dbReference type="EMBL" id="ML178816">
    <property type="protein sequence ID" value="TFL05875.1"/>
    <property type="molecule type" value="Genomic_DNA"/>
</dbReference>
<feature type="region of interest" description="Disordered" evidence="1">
    <location>
        <begin position="558"/>
        <end position="579"/>
    </location>
</feature>
<dbReference type="PANTHER" id="PTHR15678:SF6">
    <property type="entry name" value="BRIDGE-LIKE LIPID TRANSFER PROTEIN FAMILY MEMBER 2"/>
    <property type="match status" value="1"/>
</dbReference>
<evidence type="ECO:0000259" key="5">
    <source>
        <dbReference type="SMART" id="SM01216"/>
    </source>
</evidence>
<dbReference type="InterPro" id="IPR019415">
    <property type="entry name" value="FMP27_SW_RBG"/>
</dbReference>
<keyword evidence="2" id="KW-0472">Membrane</keyword>
<feature type="compositionally biased region" description="Basic and acidic residues" evidence="1">
    <location>
        <begin position="2686"/>
        <end position="2698"/>
    </location>
</feature>
<name>A0A5C3QV81_9AGAR</name>
<evidence type="ECO:0000313" key="6">
    <source>
        <dbReference type="EMBL" id="TFL05875.1"/>
    </source>
</evidence>
<dbReference type="InterPro" id="IPR019449">
    <property type="entry name" value="FMP27_WPPW_RBG"/>
</dbReference>
<dbReference type="SMART" id="SM01214">
    <property type="entry name" value="Fmp27_GFWDK"/>
    <property type="match status" value="1"/>
</dbReference>
<keyword evidence="7" id="KW-1185">Reference proteome</keyword>
<sequence length="2731" mass="303733">MIQSLLTVLGWFWSFIALLLWRNPTKTWWAGLIMMMTRTVIFMMVFRGRIFPNILKMVSGHVRARSVSFRSIRGLYIRKGNVIVRAHRIRFKWGPPGISFEGLHVQLGEDHLLASDDEPKSRAFALSVFEFAPRPFLRRSISIVAMLFKLLGPFLSPLFRPLKTLVLRLALQRLPAFVKQLELTASNVSIGTKQALGSTSTIEHIRLALTLDLSEAQAANIPPTESDTPHSYGSGFRRHLSLYSAPMHRLLGDKSASASASLTVNQISGTSDYMDENGNCEFLNAPGPLVVDLGGTLSRGGIIEEKSVTCKVHLGTSTVDASLLLVVLGSLKAVVEDNTTHFPLPASPAPDATLPQRSRFQRARDSRLFQVLSPRHQRQFSRYQVSKEKTKIASDPARYLPLRILSSVRFTLDSCEARVEGHSLPSSTSSFFVIARDLEISITPSSHEEGSLLRRWRGVASKDISLETTSASVTVNLRQLTIESRTRRESTVSTTLVTVLPISVRGLACDWPSFIPTASAATNSTVPVGVLELEMGGVDVTADVELLQSLLVTAGALSETDKPPHARQSPTTHPTSSRCSSLPTLDVKIACGAIRTHLTCGRDSIQGGLGLQLYSAGFNIMGTSQLLHHAFRPKHVQLDAHQQPLQLSLEAHVTVHPFFTRVGSWQREDMSNWGPEDPKFMSRPPILTTESVEIALSCTIMAISDDLEQCFTLDLLSALYDICTSCDAICLELWHTDALRLAQTLSDCLLSPKNKQRDFAPPSTHVMDRLPTGASIHLGIGRLVVFVTAPEINPMKDSGEMTRGLAFRSSLSVQYARMLPQHVHYVRGTPVTAQTRHKLSLPEDCMVVAVSNARSSIGPSTSRSPAFARLACTSVNIRSALATEFEQDDPLVAEKDGPGFTNVDFLSVSNFVVNVKLEDGRNGSHGSLAHLTIMDARVDVLSTVVRLQMVDVYSALLAINLLTSLRPRPHQKSPQPRASLFKARFDYFLKKVRVIVLLPHHDVWMKIDSARGTSGGGGDSALRLGWKTVVLWASVPPANRWDADRRRRWKEITRLQSWDITVSSGNQVMATGDNARIRLPTGFIMAHLIKDIGVMVKGSRHLVHLVKEGQYRGMDLPSAVKPRVPPSVQLQVRRISLEASDDDLESQLGLIWRAGFHANRERLDREEGFSAKVSAILASGLPNDVVKPNHSNEQYQFDAKHSVSFKEARERLDRLHTVDWMVRHSHLSKSQADDELRICNTLNGTSVPRDSGPPNSEVSPVGLRPPLVRLVCTGVDLKVGPPTFSLDHLPQFLFDHGKGLPFDTNFSLLVPMHLQFVMTSLHVSIRDYPLPLLSLPNKSQSPGINFSTNLVIAEEMGTANSVDWIECPVVQQSSGSAGWGIYIPKTIMPVKNYANPVIRVKTTEVTSFSWGASYAPAIQDIMRVLDSLSTAPRDSSPGLGFWDKIRLVFHWTATVSFTGEVRLHVKGSRDPYCVQGHGAGFVLSCRGYPRMSVHMPNPDKELLQVTSETMVIAIPRIAQVLDASTSVFTVDTSLDFLKVCATIKSGVRFGIGFELERTCDTTCTSCSGAPFYRKCRRFHFVPHHTVKLELKDEPPALNTPMDTFRHFRANFVHLSISLASGINQGVNKNTYSSIHMSPKTFAHFWAWWRMFDSELSLPIRQGSYYPARVQSPKLGRHIGTIKYRFSLPRIFLFHAYIANSRAAWSAGVTTVVGAKARIGNLVADLHQREQELTVPGISKGTWKTIRRKPFYAAELVLDDLEIRTVAASCSNPLKKAVHLSDEGTQTDNLEEHLARLPLNVPSTWVDADDFVELDWVPTTMPSVLLLPVVSCPFFTYLRHNVSRADSKSEKTKFGSEDTHTCLLGKQSTVSCIQTDLARQRIEHLSKAGTNDSHSRKIVLLQQYIQVLEQQAQAQASARPSNDRAQTSYMTMDLAAGEEASNFDNVYQIHNAQVFLDRSVRDVMLQYYRSSQARRGFEYHLATRAIKFIREQAANHMETALPRDSEELKATSMLRKLWVPDTKESVQTLGDAFSEDSLDPLQGWLKSDVSLQKSHFCVLLKPQVILRTEDFTCVLAAVRSQLRSFSILDKANINDPISGRIMSRNYTTVTGLQAFSPTGSPKQSDAHLGVPLEVLIDLNCESVDFDRIVPQTDAQIHYDKFNHLRLRNNLSALDSTHTKSTAILHDHLQNQADLIKVHVPRLTVIANDSNFQTISHVVTRLLLFSDPVHKTRLEKLRTMLFMYDFTDIESAATVIGDVQARLRAAIETESNIESQVINAATETTQVGLLKLKAHIYLLSEELGMLFDAIQLAQDQSEGRTDHRSALLLHVTACDLSWRMIDVEQGTLAKLAVKNVVYDWLNKQDSSMTNQLIVADLQVFDGSPDSLWPEILCKHMDPANHPLLKKGQFINASWSVLAPVGGISIFADFELSFHPLRLQIDGRMGTRIMEYVWPARRQRHEAKSLGIGRRSEETRAGSAVSASMDLARPREDGDHQLAPPAMLRRLGASRSFTDLRSSGQESLELPTTKRTRSITSLRAATSSHSTVANAGRRKAGDAAEMATRSSQKSFVRVKISSVHLLLSVSKEGSFECRDARIRTRDLEFRNQTWSFEELVNQFIPSDMGWRGWVKVAFHQPLIPVLPVARELFSKTKLIAASKSQSRPSTPPPAFTTESSTSNGPFLKKRFKPERSATTEVEPKKRGLFSRPSSRARGSIEAPDIHGDADMHMRRSLD</sequence>
<feature type="region of interest" description="Disordered" evidence="1">
    <location>
        <begin position="2653"/>
        <end position="2731"/>
    </location>
</feature>
<proteinExistence type="predicted"/>
<dbReference type="Pfam" id="PF10344">
    <property type="entry name" value="Hobbit"/>
    <property type="match status" value="1"/>
</dbReference>
<feature type="domain" description="FMP27 WPPW motif-containing RBG unit" evidence="5">
    <location>
        <begin position="1713"/>
        <end position="2134"/>
    </location>
</feature>
<feature type="compositionally biased region" description="Basic and acidic residues" evidence="1">
    <location>
        <begin position="2716"/>
        <end position="2731"/>
    </location>
</feature>
<feature type="compositionally biased region" description="Polar residues" evidence="1">
    <location>
        <begin position="568"/>
        <end position="579"/>
    </location>
</feature>
<gene>
    <name evidence="6" type="ORF">BDV98DRAFT_542088</name>
</gene>
<feature type="region of interest" description="Disordered" evidence="1">
    <location>
        <begin position="2462"/>
        <end position="2481"/>
    </location>
</feature>
<dbReference type="InterPro" id="IPR019441">
    <property type="entry name" value="FMP27/BLTP2/Hobbit_GFWDK_RBG"/>
</dbReference>
<dbReference type="Proteomes" id="UP000305067">
    <property type="component" value="Unassembled WGS sequence"/>
</dbReference>
<dbReference type="PANTHER" id="PTHR15678">
    <property type="entry name" value="ANTIGEN MLAA-22-RELATED"/>
    <property type="match status" value="1"/>
</dbReference>
<dbReference type="STRING" id="1884261.A0A5C3QV81"/>
<evidence type="ECO:0000256" key="1">
    <source>
        <dbReference type="SAM" id="MobiDB-lite"/>
    </source>
</evidence>
<dbReference type="SMART" id="SM01215">
    <property type="entry name" value="Fmp27_SW"/>
    <property type="match status" value="1"/>
</dbReference>
<accession>A0A5C3QV81</accession>
<evidence type="ECO:0000256" key="2">
    <source>
        <dbReference type="SAM" id="Phobius"/>
    </source>
</evidence>
<keyword evidence="2" id="KW-0812">Transmembrane</keyword>
<feature type="transmembrane region" description="Helical" evidence="2">
    <location>
        <begin position="27"/>
        <end position="46"/>
    </location>
</feature>
<dbReference type="InterPro" id="IPR045167">
    <property type="entry name" value="Hobbit"/>
</dbReference>
<evidence type="ECO:0000259" key="3">
    <source>
        <dbReference type="SMART" id="SM01214"/>
    </source>
</evidence>
<feature type="transmembrane region" description="Helical" evidence="2">
    <location>
        <begin position="5"/>
        <end position="21"/>
    </location>
</feature>
<evidence type="ECO:0000313" key="7">
    <source>
        <dbReference type="Proteomes" id="UP000305067"/>
    </source>
</evidence>
<feature type="domain" description="FMP27/BLTP2/Hobbit GFWDK motif-containing RBG unit" evidence="3">
    <location>
        <begin position="1327"/>
        <end position="1474"/>
    </location>
</feature>
<protein>
    <submittedName>
        <fullName evidence="6">Golgi-body localization protein domain-containing protein</fullName>
    </submittedName>
</protein>
<reference evidence="6 7" key="1">
    <citation type="journal article" date="2019" name="Nat. Ecol. Evol.">
        <title>Megaphylogeny resolves global patterns of mushroom evolution.</title>
        <authorList>
            <person name="Varga T."/>
            <person name="Krizsan K."/>
            <person name="Foldi C."/>
            <person name="Dima B."/>
            <person name="Sanchez-Garcia M."/>
            <person name="Sanchez-Ramirez S."/>
            <person name="Szollosi G.J."/>
            <person name="Szarkandi J.G."/>
            <person name="Papp V."/>
            <person name="Albert L."/>
            <person name="Andreopoulos W."/>
            <person name="Angelini C."/>
            <person name="Antonin V."/>
            <person name="Barry K.W."/>
            <person name="Bougher N.L."/>
            <person name="Buchanan P."/>
            <person name="Buyck B."/>
            <person name="Bense V."/>
            <person name="Catcheside P."/>
            <person name="Chovatia M."/>
            <person name="Cooper J."/>
            <person name="Damon W."/>
            <person name="Desjardin D."/>
            <person name="Finy P."/>
            <person name="Geml J."/>
            <person name="Haridas S."/>
            <person name="Hughes K."/>
            <person name="Justo A."/>
            <person name="Karasinski D."/>
            <person name="Kautmanova I."/>
            <person name="Kiss B."/>
            <person name="Kocsube S."/>
            <person name="Kotiranta H."/>
            <person name="LaButti K.M."/>
            <person name="Lechner B.E."/>
            <person name="Liimatainen K."/>
            <person name="Lipzen A."/>
            <person name="Lukacs Z."/>
            <person name="Mihaltcheva S."/>
            <person name="Morgado L.N."/>
            <person name="Niskanen T."/>
            <person name="Noordeloos M.E."/>
            <person name="Ohm R.A."/>
            <person name="Ortiz-Santana B."/>
            <person name="Ovrebo C."/>
            <person name="Racz N."/>
            <person name="Riley R."/>
            <person name="Savchenko A."/>
            <person name="Shiryaev A."/>
            <person name="Soop K."/>
            <person name="Spirin V."/>
            <person name="Szebenyi C."/>
            <person name="Tomsovsky M."/>
            <person name="Tulloss R.E."/>
            <person name="Uehling J."/>
            <person name="Grigoriev I.V."/>
            <person name="Vagvolgyi C."/>
            <person name="Papp T."/>
            <person name="Martin F.M."/>
            <person name="Miettinen O."/>
            <person name="Hibbett D.S."/>
            <person name="Nagy L.G."/>
        </authorList>
    </citation>
    <scope>NUCLEOTIDE SEQUENCE [LARGE SCALE GENOMIC DNA]</scope>
    <source>
        <strain evidence="6 7">CBS 309.79</strain>
    </source>
</reference>
<dbReference type="SMART" id="SM01216">
    <property type="entry name" value="Fmp27_WPPW"/>
    <property type="match status" value="1"/>
</dbReference>
<dbReference type="OrthoDB" id="1562405at2759"/>
<feature type="domain" description="FMP27 SW motif-containing RBG unit" evidence="4">
    <location>
        <begin position="1207"/>
        <end position="1309"/>
    </location>
</feature>
<organism evidence="6 7">
    <name type="scientific">Pterulicium gracile</name>
    <dbReference type="NCBI Taxonomy" id="1884261"/>
    <lineage>
        <taxon>Eukaryota</taxon>
        <taxon>Fungi</taxon>
        <taxon>Dikarya</taxon>
        <taxon>Basidiomycota</taxon>
        <taxon>Agaricomycotina</taxon>
        <taxon>Agaricomycetes</taxon>
        <taxon>Agaricomycetidae</taxon>
        <taxon>Agaricales</taxon>
        <taxon>Pleurotineae</taxon>
        <taxon>Pterulaceae</taxon>
        <taxon>Pterulicium</taxon>
    </lineage>
</organism>